<evidence type="ECO:0000313" key="1">
    <source>
        <dbReference type="EMBL" id="KAJ8431285.1"/>
    </source>
</evidence>
<organism evidence="1 2">
    <name type="scientific">Carnegiea gigantea</name>
    <dbReference type="NCBI Taxonomy" id="171969"/>
    <lineage>
        <taxon>Eukaryota</taxon>
        <taxon>Viridiplantae</taxon>
        <taxon>Streptophyta</taxon>
        <taxon>Embryophyta</taxon>
        <taxon>Tracheophyta</taxon>
        <taxon>Spermatophyta</taxon>
        <taxon>Magnoliopsida</taxon>
        <taxon>eudicotyledons</taxon>
        <taxon>Gunneridae</taxon>
        <taxon>Pentapetalae</taxon>
        <taxon>Caryophyllales</taxon>
        <taxon>Cactineae</taxon>
        <taxon>Cactaceae</taxon>
        <taxon>Cactoideae</taxon>
        <taxon>Echinocereeae</taxon>
        <taxon>Carnegiea</taxon>
    </lineage>
</organism>
<protein>
    <submittedName>
        <fullName evidence="1">Uncharacterized protein</fullName>
    </submittedName>
</protein>
<sequence>MFAAIEDASRKNTGKSLDILIGIQDQRRIHRGKLELTDKNNRIKAMEAEQRLLQLLPTSSSNTSNISIVSHLGETGEELYYNFTDHMTSFPNYLIKSTSNVDNFYIRLPNRTQMPITLRDVQLCNDLILKDTLVVPAFKCNLLSTSKLCKDNNCIVIFHDEICLIQDCATGGLYYLVNSYLKQVPQKLLSIDNKVFGQFFVLSKQYSFANPINKQVDFSVWYKKVGCAPESKLSYIGIVPKASH</sequence>
<evidence type="ECO:0000313" key="2">
    <source>
        <dbReference type="Proteomes" id="UP001153076"/>
    </source>
</evidence>
<reference evidence="1" key="1">
    <citation type="submission" date="2022-04" db="EMBL/GenBank/DDBJ databases">
        <title>Carnegiea gigantea Genome sequencing and assembly v2.</title>
        <authorList>
            <person name="Copetti D."/>
            <person name="Sanderson M.J."/>
            <person name="Burquez A."/>
            <person name="Wojciechowski M.F."/>
        </authorList>
    </citation>
    <scope>NUCLEOTIDE SEQUENCE</scope>
    <source>
        <strain evidence="1">SGP5-SGP5p</strain>
        <tissue evidence="1">Aerial part</tissue>
    </source>
</reference>
<dbReference type="EMBL" id="JAKOGI010000700">
    <property type="protein sequence ID" value="KAJ8431285.1"/>
    <property type="molecule type" value="Genomic_DNA"/>
</dbReference>
<dbReference type="OrthoDB" id="1745225at2759"/>
<comment type="caution">
    <text evidence="1">The sequence shown here is derived from an EMBL/GenBank/DDBJ whole genome shotgun (WGS) entry which is preliminary data.</text>
</comment>
<keyword evidence="2" id="KW-1185">Reference proteome</keyword>
<proteinExistence type="predicted"/>
<accession>A0A9Q1JUG3</accession>
<gene>
    <name evidence="1" type="ORF">Cgig2_014331</name>
</gene>
<name>A0A9Q1JUG3_9CARY</name>
<dbReference type="AlphaFoldDB" id="A0A9Q1JUG3"/>
<dbReference type="Proteomes" id="UP001153076">
    <property type="component" value="Unassembled WGS sequence"/>
</dbReference>